<name>A0AAV7M3H9_PLEWA</name>
<protein>
    <recommendedName>
        <fullName evidence="6">AMP-binding enzyme C-terminal domain-containing protein</fullName>
    </recommendedName>
</protein>
<proteinExistence type="inferred from homology"/>
<dbReference type="FunFam" id="3.30.300.30:FF:000005">
    <property type="entry name" value="Acyl-coenzyme A synthetase ACSM5, mitochondrial"/>
    <property type="match status" value="1"/>
</dbReference>
<dbReference type="InterPro" id="IPR045851">
    <property type="entry name" value="AMP-bd_C_sf"/>
</dbReference>
<dbReference type="GO" id="GO:0005759">
    <property type="term" value="C:mitochondrial matrix"/>
    <property type="evidence" value="ECO:0007669"/>
    <property type="project" value="TreeGrafter"/>
</dbReference>
<sequence length="150" mass="16901">IIDENENILPPGEEGDIAISLKPKRPFSLFSQYIDDPQRTNATIRGSFYLTGDRGVKDEDGYFWFVGRSDDVILTSGYRIGPFEVENALIEHPAVAESAVVSSPDPIRGEIVKAFVVLLPAYKSHDPQKLIRELQEHVKKVTAPYKYPRK</sequence>
<dbReference type="Gene3D" id="3.40.50.12780">
    <property type="entry name" value="N-terminal domain of ligase-like"/>
    <property type="match status" value="1"/>
</dbReference>
<gene>
    <name evidence="7" type="ORF">NDU88_002285</name>
</gene>
<dbReference type="InterPro" id="IPR042099">
    <property type="entry name" value="ANL_N_sf"/>
</dbReference>
<dbReference type="PANTHER" id="PTHR43605">
    <property type="entry name" value="ACYL-COENZYME A SYNTHETASE"/>
    <property type="match status" value="1"/>
</dbReference>
<dbReference type="InterPro" id="IPR025110">
    <property type="entry name" value="AMP-bd_C"/>
</dbReference>
<reference evidence="7" key="1">
    <citation type="journal article" date="2022" name="bioRxiv">
        <title>Sequencing and chromosome-scale assembly of the giantPleurodeles waltlgenome.</title>
        <authorList>
            <person name="Brown T."/>
            <person name="Elewa A."/>
            <person name="Iarovenko S."/>
            <person name="Subramanian E."/>
            <person name="Araus A.J."/>
            <person name="Petzold A."/>
            <person name="Susuki M."/>
            <person name="Suzuki K.-i.T."/>
            <person name="Hayashi T."/>
            <person name="Toyoda A."/>
            <person name="Oliveira C."/>
            <person name="Osipova E."/>
            <person name="Leigh N.D."/>
            <person name="Simon A."/>
            <person name="Yun M.H."/>
        </authorList>
    </citation>
    <scope>NUCLEOTIDE SEQUENCE</scope>
    <source>
        <strain evidence="7">20211129_DDA</strain>
        <tissue evidence="7">Liver</tissue>
    </source>
</reference>
<dbReference type="PANTHER" id="PTHR43605:SF10">
    <property type="entry name" value="ACYL-COA SYNTHETASE MEDIUM CHAIN FAMILY MEMBER 3"/>
    <property type="match status" value="1"/>
</dbReference>
<comment type="similarity">
    <text evidence="1">Belongs to the ATP-dependent AMP-binding enzyme family.</text>
</comment>
<dbReference type="AlphaFoldDB" id="A0AAV7M3H9"/>
<evidence type="ECO:0000256" key="4">
    <source>
        <dbReference type="ARBA" id="ARBA00022832"/>
    </source>
</evidence>
<accession>A0AAV7M3H9</accession>
<dbReference type="GO" id="GO:0015645">
    <property type="term" value="F:fatty acid ligase activity"/>
    <property type="evidence" value="ECO:0007669"/>
    <property type="project" value="TreeGrafter"/>
</dbReference>
<dbReference type="GO" id="GO:0004321">
    <property type="term" value="F:fatty-acyl-CoA synthase activity"/>
    <property type="evidence" value="ECO:0007669"/>
    <property type="project" value="TreeGrafter"/>
</dbReference>
<keyword evidence="2" id="KW-0436">Ligase</keyword>
<dbReference type="Pfam" id="PF13193">
    <property type="entry name" value="AMP-binding_C"/>
    <property type="match status" value="1"/>
</dbReference>
<keyword evidence="5" id="KW-0067">ATP-binding</keyword>
<evidence type="ECO:0000313" key="8">
    <source>
        <dbReference type="Proteomes" id="UP001066276"/>
    </source>
</evidence>
<keyword evidence="4" id="KW-0276">Fatty acid metabolism</keyword>
<evidence type="ECO:0000256" key="2">
    <source>
        <dbReference type="ARBA" id="ARBA00022598"/>
    </source>
</evidence>
<evidence type="ECO:0000256" key="3">
    <source>
        <dbReference type="ARBA" id="ARBA00022741"/>
    </source>
</evidence>
<evidence type="ECO:0000256" key="1">
    <source>
        <dbReference type="ARBA" id="ARBA00006432"/>
    </source>
</evidence>
<dbReference type="GO" id="GO:0006633">
    <property type="term" value="P:fatty acid biosynthetic process"/>
    <property type="evidence" value="ECO:0007669"/>
    <property type="project" value="TreeGrafter"/>
</dbReference>
<dbReference type="EMBL" id="JANPWB010000014">
    <property type="protein sequence ID" value="KAJ1097159.1"/>
    <property type="molecule type" value="Genomic_DNA"/>
</dbReference>
<feature type="non-terminal residue" evidence="7">
    <location>
        <position position="150"/>
    </location>
</feature>
<dbReference type="InterPro" id="IPR051087">
    <property type="entry name" value="Mitochondrial_ACSM"/>
</dbReference>
<feature type="domain" description="AMP-binding enzyme C-terminal" evidence="6">
    <location>
        <begin position="84"/>
        <end position="150"/>
    </location>
</feature>
<keyword evidence="4" id="KW-0443">Lipid metabolism</keyword>
<dbReference type="GO" id="GO:0006637">
    <property type="term" value="P:acyl-CoA metabolic process"/>
    <property type="evidence" value="ECO:0007669"/>
    <property type="project" value="TreeGrafter"/>
</dbReference>
<evidence type="ECO:0000313" key="7">
    <source>
        <dbReference type="EMBL" id="KAJ1097159.1"/>
    </source>
</evidence>
<comment type="caution">
    <text evidence="7">The sequence shown here is derived from an EMBL/GenBank/DDBJ whole genome shotgun (WGS) entry which is preliminary data.</text>
</comment>
<dbReference type="GO" id="GO:0016405">
    <property type="term" value="F:CoA-ligase activity"/>
    <property type="evidence" value="ECO:0007669"/>
    <property type="project" value="UniProtKB-ARBA"/>
</dbReference>
<keyword evidence="3" id="KW-0547">Nucleotide-binding</keyword>
<evidence type="ECO:0000259" key="6">
    <source>
        <dbReference type="Pfam" id="PF13193"/>
    </source>
</evidence>
<feature type="non-terminal residue" evidence="7">
    <location>
        <position position="1"/>
    </location>
</feature>
<dbReference type="Proteomes" id="UP001066276">
    <property type="component" value="Chromosome 10"/>
</dbReference>
<dbReference type="SUPFAM" id="SSF56801">
    <property type="entry name" value="Acetyl-CoA synthetase-like"/>
    <property type="match status" value="1"/>
</dbReference>
<organism evidence="7 8">
    <name type="scientific">Pleurodeles waltl</name>
    <name type="common">Iberian ribbed newt</name>
    <dbReference type="NCBI Taxonomy" id="8319"/>
    <lineage>
        <taxon>Eukaryota</taxon>
        <taxon>Metazoa</taxon>
        <taxon>Chordata</taxon>
        <taxon>Craniata</taxon>
        <taxon>Vertebrata</taxon>
        <taxon>Euteleostomi</taxon>
        <taxon>Amphibia</taxon>
        <taxon>Batrachia</taxon>
        <taxon>Caudata</taxon>
        <taxon>Salamandroidea</taxon>
        <taxon>Salamandridae</taxon>
        <taxon>Pleurodelinae</taxon>
        <taxon>Pleurodeles</taxon>
    </lineage>
</organism>
<keyword evidence="8" id="KW-1185">Reference proteome</keyword>
<evidence type="ECO:0000256" key="5">
    <source>
        <dbReference type="ARBA" id="ARBA00022840"/>
    </source>
</evidence>
<dbReference type="Gene3D" id="3.30.300.30">
    <property type="match status" value="1"/>
</dbReference>
<dbReference type="GO" id="GO:0005524">
    <property type="term" value="F:ATP binding"/>
    <property type="evidence" value="ECO:0007669"/>
    <property type="project" value="UniProtKB-KW"/>
</dbReference>